<dbReference type="EMBL" id="CP062222">
    <property type="protein sequence ID" value="QTC90426.1"/>
    <property type="molecule type" value="Genomic_DNA"/>
</dbReference>
<reference evidence="1" key="1">
    <citation type="submission" date="2020-09" db="EMBL/GenBank/DDBJ databases">
        <title>Brevundimonas sp. LVF2 isolated from a puddle in Goettingen, Germany.</title>
        <authorList>
            <person name="Friedrich I."/>
            <person name="Klassen A."/>
            <person name="Hannes N."/>
            <person name="Schneider D."/>
            <person name="Hertel R."/>
            <person name="Daniel R."/>
        </authorList>
    </citation>
    <scope>NUCLEOTIDE SEQUENCE</scope>
    <source>
        <strain evidence="1">LVF2</strain>
    </source>
</reference>
<sequence>MAEIDHKAFMSHALLWAENAETLSSPDLELEDENGLTVIDLAEASILSHAPENSAQMIVQLEIIAQDLGEGARYDGLDLHAIRGIQRALIDTRLAGDGEFSRFAAIRLASGKFTESPFGGTGLGLRN</sequence>
<gene>
    <name evidence="1" type="ORF">IFJ75_14235</name>
</gene>
<evidence type="ECO:0000313" key="1">
    <source>
        <dbReference type="EMBL" id="QTC90426.1"/>
    </source>
</evidence>
<protein>
    <submittedName>
        <fullName evidence="1">Uncharacterized protein</fullName>
    </submittedName>
</protein>
<dbReference type="Proteomes" id="UP000663918">
    <property type="component" value="Chromosome"/>
</dbReference>
<dbReference type="KEGG" id="bgoe:IFJ75_14235"/>
<evidence type="ECO:0000313" key="2">
    <source>
        <dbReference type="Proteomes" id="UP000663918"/>
    </source>
</evidence>
<organism evidence="1 2">
    <name type="scientific">Brevundimonas goettingensis</name>
    <dbReference type="NCBI Taxonomy" id="2774190"/>
    <lineage>
        <taxon>Bacteria</taxon>
        <taxon>Pseudomonadati</taxon>
        <taxon>Pseudomonadota</taxon>
        <taxon>Alphaproteobacteria</taxon>
        <taxon>Caulobacterales</taxon>
        <taxon>Caulobacteraceae</taxon>
        <taxon>Brevundimonas</taxon>
    </lineage>
</organism>
<dbReference type="RefSeq" id="WP_207868842.1">
    <property type="nucleotide sequence ID" value="NZ_CP062222.1"/>
</dbReference>
<name>A0A975C327_9CAUL</name>
<proteinExistence type="predicted"/>
<accession>A0A975C327</accession>
<dbReference type="AlphaFoldDB" id="A0A975C327"/>
<keyword evidence="2" id="KW-1185">Reference proteome</keyword>